<keyword evidence="4" id="KW-0418">Kinase</keyword>
<dbReference type="SUPFAM" id="SSF56112">
    <property type="entry name" value="Protein kinase-like (PK-like)"/>
    <property type="match status" value="1"/>
</dbReference>
<name>A0A2D0N931_FLAN2</name>
<dbReference type="PANTHER" id="PTHR34273:SF2">
    <property type="entry name" value="METHYLTHIORIBOSE KINASE"/>
    <property type="match status" value="1"/>
</dbReference>
<reference evidence="7 8" key="1">
    <citation type="submission" date="2017-10" db="EMBL/GenBank/DDBJ databases">
        <title>The draft genome sequence of Lewinella nigricans NBRC 102662.</title>
        <authorList>
            <person name="Wang K."/>
        </authorList>
    </citation>
    <scope>NUCLEOTIDE SEQUENCE [LARGE SCALE GENOMIC DNA]</scope>
    <source>
        <strain evidence="7 8">NBRC 102662</strain>
    </source>
</reference>
<evidence type="ECO:0000256" key="4">
    <source>
        <dbReference type="ARBA" id="ARBA00022777"/>
    </source>
</evidence>
<keyword evidence="5" id="KW-0067">ATP-binding</keyword>
<evidence type="ECO:0000256" key="5">
    <source>
        <dbReference type="ARBA" id="ARBA00022840"/>
    </source>
</evidence>
<accession>A0A2D0N931</accession>
<dbReference type="InterPro" id="IPR002575">
    <property type="entry name" value="Aminoglycoside_PTrfase"/>
</dbReference>
<organism evidence="7 8">
    <name type="scientific">Flavilitoribacter nigricans (strain ATCC 23147 / DSM 23189 / NBRC 102662 / NCIMB 1420 / SS-2)</name>
    <name type="common">Lewinella nigricans</name>
    <dbReference type="NCBI Taxonomy" id="1122177"/>
    <lineage>
        <taxon>Bacteria</taxon>
        <taxon>Pseudomonadati</taxon>
        <taxon>Bacteroidota</taxon>
        <taxon>Saprospiria</taxon>
        <taxon>Saprospirales</taxon>
        <taxon>Lewinellaceae</taxon>
        <taxon>Flavilitoribacter</taxon>
    </lineage>
</organism>
<evidence type="ECO:0000313" key="7">
    <source>
        <dbReference type="EMBL" id="PHN04659.1"/>
    </source>
</evidence>
<feature type="domain" description="Aminoglycoside phosphotransferase" evidence="6">
    <location>
        <begin position="32"/>
        <end position="270"/>
    </location>
</feature>
<sequence>MTELNVHTLPQTIELYLKEQQWITPEDKVLTLEKPGEGNMNVVVRVQLEEGSLILKQSRPFVQKYPQIPAPIERVAIESQFYDLASDNDMLDTFLPGVIGYDDEHYIFALEDLGAGADYTFLYQKDESGALPEIEAAVKFLYALHQTRFSEKEMRSFPDNLALRKLNHEHLFVYPYLLDNGFDLDTVQEGLQAVAMAYKKDEALKKEIDQLGAIYLGSGSALLHGDYYPGSWLRVKNGFRVIDPEFTFFGPPEYDYGVMVAHFKMARLPETMVRTALEQYPSGSDFDAELARKITGMEILRRIIGLAQLPLELSLEERKALLAEAAQLVKS</sequence>
<dbReference type="OrthoDB" id="9777791at2"/>
<evidence type="ECO:0000256" key="2">
    <source>
        <dbReference type="ARBA" id="ARBA00022679"/>
    </source>
</evidence>
<comment type="caution">
    <text evidence="7">The sequence shown here is derived from an EMBL/GenBank/DDBJ whole genome shotgun (WGS) entry which is preliminary data.</text>
</comment>
<dbReference type="Pfam" id="PF01636">
    <property type="entry name" value="APH"/>
    <property type="match status" value="1"/>
</dbReference>
<keyword evidence="2 7" id="KW-0808">Transferase</keyword>
<protein>
    <submittedName>
        <fullName evidence="7">Aminoglycoside phosphotransferase</fullName>
    </submittedName>
</protein>
<proteinExistence type="inferred from homology"/>
<gene>
    <name evidence="7" type="ORF">CRP01_19260</name>
</gene>
<dbReference type="Gene3D" id="3.30.200.20">
    <property type="entry name" value="Phosphorylase Kinase, domain 1"/>
    <property type="match status" value="1"/>
</dbReference>
<keyword evidence="8" id="KW-1185">Reference proteome</keyword>
<dbReference type="Gene3D" id="3.90.1200.10">
    <property type="match status" value="1"/>
</dbReference>
<evidence type="ECO:0000313" key="8">
    <source>
        <dbReference type="Proteomes" id="UP000223913"/>
    </source>
</evidence>
<keyword evidence="3" id="KW-0547">Nucleotide-binding</keyword>
<dbReference type="RefSeq" id="WP_099151718.1">
    <property type="nucleotide sequence ID" value="NZ_PDUD01000024.1"/>
</dbReference>
<evidence type="ECO:0000256" key="1">
    <source>
        <dbReference type="ARBA" id="ARBA00010165"/>
    </source>
</evidence>
<dbReference type="GO" id="GO:0005524">
    <property type="term" value="F:ATP binding"/>
    <property type="evidence" value="ECO:0007669"/>
    <property type="project" value="UniProtKB-KW"/>
</dbReference>
<dbReference type="AlphaFoldDB" id="A0A2D0N931"/>
<evidence type="ECO:0000259" key="6">
    <source>
        <dbReference type="Pfam" id="PF01636"/>
    </source>
</evidence>
<dbReference type="PANTHER" id="PTHR34273">
    <property type="entry name" value="METHYLTHIORIBOSE KINASE"/>
    <property type="match status" value="1"/>
</dbReference>
<comment type="similarity">
    <text evidence="1">Belongs to the methylthioribose kinase family.</text>
</comment>
<evidence type="ECO:0000256" key="3">
    <source>
        <dbReference type="ARBA" id="ARBA00022741"/>
    </source>
</evidence>
<dbReference type="InterPro" id="IPR011009">
    <property type="entry name" value="Kinase-like_dom_sf"/>
</dbReference>
<dbReference type="EMBL" id="PDUD01000024">
    <property type="protein sequence ID" value="PHN04659.1"/>
    <property type="molecule type" value="Genomic_DNA"/>
</dbReference>
<dbReference type="GO" id="GO:0016301">
    <property type="term" value="F:kinase activity"/>
    <property type="evidence" value="ECO:0007669"/>
    <property type="project" value="UniProtKB-KW"/>
</dbReference>
<dbReference type="Proteomes" id="UP000223913">
    <property type="component" value="Unassembled WGS sequence"/>
</dbReference>